<feature type="transmembrane region" description="Helical" evidence="1">
    <location>
        <begin position="58"/>
        <end position="79"/>
    </location>
</feature>
<organism evidence="2 3">
    <name type="scientific">Parascaris equorum</name>
    <name type="common">Equine roundworm</name>
    <dbReference type="NCBI Taxonomy" id="6256"/>
    <lineage>
        <taxon>Eukaryota</taxon>
        <taxon>Metazoa</taxon>
        <taxon>Ecdysozoa</taxon>
        <taxon>Nematoda</taxon>
        <taxon>Chromadorea</taxon>
        <taxon>Rhabditida</taxon>
        <taxon>Spirurina</taxon>
        <taxon>Ascaridomorpha</taxon>
        <taxon>Ascaridoidea</taxon>
        <taxon>Ascarididae</taxon>
        <taxon>Parascaris</taxon>
    </lineage>
</organism>
<name>A0A914RIL2_PAREQ</name>
<protein>
    <submittedName>
        <fullName evidence="3">Uncharacterized protein</fullName>
    </submittedName>
</protein>
<evidence type="ECO:0000256" key="1">
    <source>
        <dbReference type="SAM" id="Phobius"/>
    </source>
</evidence>
<dbReference type="Proteomes" id="UP000887564">
    <property type="component" value="Unplaced"/>
</dbReference>
<proteinExistence type="predicted"/>
<evidence type="ECO:0000313" key="2">
    <source>
        <dbReference type="Proteomes" id="UP000887564"/>
    </source>
</evidence>
<reference evidence="3" key="1">
    <citation type="submission" date="2022-11" db="UniProtKB">
        <authorList>
            <consortium name="WormBaseParasite"/>
        </authorList>
    </citation>
    <scope>IDENTIFICATION</scope>
</reference>
<sequence length="96" mass="11363">LVKYSNSLTNFSRFVRENPRLIHFVLPIDAIEGLKNALADCSRLPRQLQYEADQVSDLVYLIHFFILFSCSLESLRNLFHRLQTLSLNRYSYRKLL</sequence>
<accession>A0A914RIL2</accession>
<dbReference type="WBParaSite" id="PEQ_0000160201-mRNA-1">
    <property type="protein sequence ID" value="PEQ_0000160201-mRNA-1"/>
    <property type="gene ID" value="PEQ_0000160201"/>
</dbReference>
<keyword evidence="1" id="KW-1133">Transmembrane helix</keyword>
<evidence type="ECO:0000313" key="3">
    <source>
        <dbReference type="WBParaSite" id="PEQ_0000160201-mRNA-1"/>
    </source>
</evidence>
<keyword evidence="2" id="KW-1185">Reference proteome</keyword>
<dbReference type="AlphaFoldDB" id="A0A914RIL2"/>
<keyword evidence="1" id="KW-0812">Transmembrane</keyword>
<keyword evidence="1" id="KW-0472">Membrane</keyword>